<evidence type="ECO:0000256" key="2">
    <source>
        <dbReference type="SAM" id="Phobius"/>
    </source>
</evidence>
<dbReference type="Pfam" id="PF05569">
    <property type="entry name" value="Peptidase_M56"/>
    <property type="match status" value="1"/>
</dbReference>
<feature type="transmembrane region" description="Helical" evidence="2">
    <location>
        <begin position="100"/>
        <end position="121"/>
    </location>
</feature>
<evidence type="ECO:0000313" key="4">
    <source>
        <dbReference type="EMBL" id="UUR08337.1"/>
    </source>
</evidence>
<name>A0ABY5MV62_9SPHN</name>
<keyword evidence="2" id="KW-1133">Transmembrane helix</keyword>
<feature type="domain" description="Peptidase M56" evidence="3">
    <location>
        <begin position="25"/>
        <end position="287"/>
    </location>
</feature>
<accession>A0ABY5MV62</accession>
<evidence type="ECO:0000313" key="5">
    <source>
        <dbReference type="Proteomes" id="UP000831921"/>
    </source>
</evidence>
<dbReference type="InterPro" id="IPR052173">
    <property type="entry name" value="Beta-lactam_resp_regulator"/>
</dbReference>
<keyword evidence="5" id="KW-1185">Reference proteome</keyword>
<feature type="region of interest" description="Disordered" evidence="1">
    <location>
        <begin position="571"/>
        <end position="606"/>
    </location>
</feature>
<dbReference type="InterPro" id="IPR008756">
    <property type="entry name" value="Peptidase_M56"/>
</dbReference>
<dbReference type="PANTHER" id="PTHR34978:SF3">
    <property type="entry name" value="SLR0241 PROTEIN"/>
    <property type="match status" value="1"/>
</dbReference>
<dbReference type="RefSeq" id="WP_249504115.1">
    <property type="nucleotide sequence ID" value="NZ_CP097253.1"/>
</dbReference>
<keyword evidence="2" id="KW-0812">Transmembrane</keyword>
<feature type="transmembrane region" description="Helical" evidence="2">
    <location>
        <begin position="37"/>
        <end position="58"/>
    </location>
</feature>
<protein>
    <submittedName>
        <fullName evidence="4">M56 family metallopeptidase</fullName>
    </submittedName>
</protein>
<dbReference type="PANTHER" id="PTHR34978">
    <property type="entry name" value="POSSIBLE SENSOR-TRANSDUCER PROTEIN BLAR"/>
    <property type="match status" value="1"/>
</dbReference>
<organism evidence="4 5">
    <name type="scientific">Sphingomonas glaciei</name>
    <dbReference type="NCBI Taxonomy" id="2938948"/>
    <lineage>
        <taxon>Bacteria</taxon>
        <taxon>Pseudomonadati</taxon>
        <taxon>Pseudomonadota</taxon>
        <taxon>Alphaproteobacteria</taxon>
        <taxon>Sphingomonadales</taxon>
        <taxon>Sphingomonadaceae</taxon>
        <taxon>Sphingomonas</taxon>
    </lineage>
</organism>
<dbReference type="EMBL" id="CP097253">
    <property type="protein sequence ID" value="UUR08337.1"/>
    <property type="molecule type" value="Genomic_DNA"/>
</dbReference>
<dbReference type="CDD" id="cd07341">
    <property type="entry name" value="M56_BlaR1_MecR1_like"/>
    <property type="match status" value="1"/>
</dbReference>
<feature type="transmembrane region" description="Helical" evidence="2">
    <location>
        <begin position="6"/>
        <end position="25"/>
    </location>
</feature>
<proteinExistence type="predicted"/>
<dbReference type="Proteomes" id="UP000831921">
    <property type="component" value="Chromosome"/>
</dbReference>
<keyword evidence="2" id="KW-0472">Membrane</keyword>
<sequence>MELLVTFALKSVLIAGATLAMLHFLRGRSAAERGMVAHLGLLSLVLFPLGAMFLPQLVVSAPLMDAAPTMPAQLPVGPISDTPPLPAAETFQTVASPEPWWPLLYGIPVVLLLAVTLLAVLRLVTLRTKASVLVEPSWLSALAHAQRRMNFKNGTALLTSGDLKSPISWGLFRPVILLNEEALGAKAEAEAIIAHELAHVRGLDWAKLLLGRIATALFWFNPLVWILAREAHQLREETADDAVLAANVEGVDYAQLLVGVARHDCKGLLLGAHGVAPGKGSLTRRVQRVLDGTLPRTPMGKGFAAGLFMGVVAAATPLAAITFSPRASDGASEAGLSVAKASPADSLPSLVAQSVANATVVTTEAVSVAVSGKQAALASAAAASDAAATAVDRRAVAEEARMEATRLAMVHPHPAPNPPAAPLPPVPPRRGSVDEAIDRAIASKALGITPEYAASIRTALGGLHIDDGDLMGLRAVGATPDWVRAMAQAGYRTSDIGDLTGARAVGVSPTYVADLASAGLRNVSLGDLTAMRALGITGASIKKLREAGYTGLTPDRIIELRAVRIKEFATGRSLPPHNWPPNLPRRPRSETPEPPEAPEPPEPDAD</sequence>
<reference evidence="4 5" key="1">
    <citation type="submission" date="2022-05" db="EMBL/GenBank/DDBJ databases">
        <title>S8-45 Sphingomonas ultraviolaceadurans.</title>
        <authorList>
            <person name="Liu Y."/>
        </authorList>
    </citation>
    <scope>NUCLEOTIDE SEQUENCE [LARGE SCALE GENOMIC DNA]</scope>
    <source>
        <strain evidence="4 5">S8-45</strain>
    </source>
</reference>
<evidence type="ECO:0000259" key="3">
    <source>
        <dbReference type="Pfam" id="PF05569"/>
    </source>
</evidence>
<feature type="transmembrane region" description="Helical" evidence="2">
    <location>
        <begin position="303"/>
        <end position="323"/>
    </location>
</feature>
<evidence type="ECO:0000256" key="1">
    <source>
        <dbReference type="SAM" id="MobiDB-lite"/>
    </source>
</evidence>
<gene>
    <name evidence="4" type="ORF">M1K48_01445</name>
</gene>